<reference evidence="7" key="1">
    <citation type="submission" date="2025-08" db="UniProtKB">
        <authorList>
            <consortium name="RefSeq"/>
        </authorList>
    </citation>
    <scope>IDENTIFICATION</scope>
    <source>
        <tissue evidence="7">Fruit stalk</tissue>
    </source>
</reference>
<dbReference type="Gene3D" id="3.80.10.10">
    <property type="entry name" value="Ribonuclease Inhibitor"/>
    <property type="match status" value="2"/>
</dbReference>
<evidence type="ECO:0000256" key="1">
    <source>
        <dbReference type="ARBA" id="ARBA00022614"/>
    </source>
</evidence>
<gene>
    <name evidence="7" type="primary">LOC111279483</name>
</gene>
<keyword evidence="1" id="KW-0433">Leucine-rich repeat</keyword>
<dbReference type="Pfam" id="PF01582">
    <property type="entry name" value="TIR"/>
    <property type="match status" value="1"/>
</dbReference>
<keyword evidence="6" id="KW-1185">Reference proteome</keyword>
<dbReference type="Gene3D" id="3.40.50.300">
    <property type="entry name" value="P-loop containing nucleotide triphosphate hydrolases"/>
    <property type="match status" value="1"/>
</dbReference>
<proteinExistence type="predicted"/>
<dbReference type="InterPro" id="IPR032675">
    <property type="entry name" value="LRR_dom_sf"/>
</dbReference>
<keyword evidence="3" id="KW-0611">Plant defense</keyword>
<protein>
    <submittedName>
        <fullName evidence="7">TMV resistance protein N-like</fullName>
    </submittedName>
</protein>
<dbReference type="InterPro" id="IPR042197">
    <property type="entry name" value="Apaf_helical"/>
</dbReference>
<evidence type="ECO:0000259" key="5">
    <source>
        <dbReference type="PROSITE" id="PS50104"/>
    </source>
</evidence>
<dbReference type="InterPro" id="IPR055414">
    <property type="entry name" value="LRR_R13L4/SHOC2-like"/>
</dbReference>
<dbReference type="GeneID" id="111279483"/>
<evidence type="ECO:0000256" key="4">
    <source>
        <dbReference type="ARBA" id="ARBA00023027"/>
    </source>
</evidence>
<dbReference type="SUPFAM" id="SSF52200">
    <property type="entry name" value="Toll/Interleukin receptor TIR domain"/>
    <property type="match status" value="1"/>
</dbReference>
<dbReference type="GO" id="GO:0006952">
    <property type="term" value="P:defense response"/>
    <property type="evidence" value="ECO:0007669"/>
    <property type="project" value="UniProtKB-KW"/>
</dbReference>
<keyword evidence="2" id="KW-0677">Repeat</keyword>
<dbReference type="InterPro" id="IPR000157">
    <property type="entry name" value="TIR_dom"/>
</dbReference>
<dbReference type="KEGG" id="dzi:111279483"/>
<name>A0A6P5X2X9_DURZI</name>
<dbReference type="FunFam" id="3.40.50.10140:FF:000007">
    <property type="entry name" value="Disease resistance protein (TIR-NBS-LRR class)"/>
    <property type="match status" value="1"/>
</dbReference>
<dbReference type="InterPro" id="IPR027417">
    <property type="entry name" value="P-loop_NTPase"/>
</dbReference>
<dbReference type="SMART" id="SM00369">
    <property type="entry name" value="LRR_TYP"/>
    <property type="match status" value="3"/>
</dbReference>
<dbReference type="InterPro" id="IPR002182">
    <property type="entry name" value="NB-ARC"/>
</dbReference>
<dbReference type="InterPro" id="IPR035897">
    <property type="entry name" value="Toll_tir_struct_dom_sf"/>
</dbReference>
<dbReference type="Gene3D" id="3.40.50.10140">
    <property type="entry name" value="Toll/interleukin-1 receptor homology (TIR) domain"/>
    <property type="match status" value="1"/>
</dbReference>
<keyword evidence="4" id="KW-0520">NAD</keyword>
<sequence length="1091" mass="123909">MAAKGFSEASSSRFKWNHDVFLSFKGEDTRKNFTDHLYTALVRDGVITFRDDDELPRGKDISSELLKAIEESKLSIVVFSKNYASSRWCLDELVKIIECKNTTGQFVIPVFYDVDPSEVRRQIGSYEEAFAKHEERFKDKMERIKKWRKSLTEAGNLSGWDLRNMTNGYESRFIQKIVNDVIRKLKRNDLHVATHPVALEARIKWVMRLLDIGSEEVCVVGIYGMSGIGKTTIAKAVYNLMVCEGFEGCSFLSNIKDDSQQPNGLARMQEKLLSDILNGQKFKIDNTDRGVNLIKERLCCRRVFIVLDDLDESAQWRPLVGDRKWFGRGSRILVTTRDEHLLTELEVDEKYKVKQLNHIDSIQLLSWYAFRGPVPEKDYFELSNSLVEHAEGLPLALEIFGSSLFKRSLPEWENFVEKLQKVPHQQIQKKLRISFDTLDDDLLKAIFLDIACFYVGMDKDYVMTILDGCGFFPKIGIKVLLERSLIANDPHDQKLQMHNLLRDMGREIVREVSPSHPGYRSRLWFHQDVVDVLTKHMGMEAVEGLSLDVPALEDDPISTEAFAKMINLRLLKIDSVRFTGSYEKFSRKLRWLWWRRCPLMVLPPNLHLDNLVALEMRHSSIKKVWKETKALYKLKILDLSYSVYLGETPNFARLSSLQRLELQGCTGLVGVDQSIGHLEKLEFLNLAECKNISELPDSICNLRSLETVNLNGCSKLCSLPEHLGKLEALRKLVLSGSAITELPTSIGLLKKLEDLSLAGLREELPLKSCFSFFSSWISPKSSVGSSSSLLPATFSQLSSLGKVNLCDLNLSDHEISIDFGSFHFLCSLNLGGNNFSNLPAGISNHPRLETLELNNCKNLRSITELPKNLRDVYAKQCTSLERYPNLSNIGGKLLRIAISNSCKVADIQVLDFRFFHKLSSCWPLGRDPSQPEKSLYSKLKFLEAYLPARELPNWFDYKEIGSSILFCMPSIPIGLGRAMIVCAIYSVNEECNDESTSEASLTIYFKNKTKGCETFDRSDNSFDGNICQDHAWVSYMAPSFVTDGENNFTDGANAEEGDETEVSIEPRGGILVKKCGIHLPIHDRWGLKSLN</sequence>
<dbReference type="PROSITE" id="PS50104">
    <property type="entry name" value="TIR"/>
    <property type="match status" value="1"/>
</dbReference>
<dbReference type="InterPro" id="IPR058192">
    <property type="entry name" value="WHD_ROQ1-like"/>
</dbReference>
<dbReference type="Pfam" id="PF23282">
    <property type="entry name" value="WHD_ROQ1"/>
    <property type="match status" value="1"/>
</dbReference>
<organism evidence="6 7">
    <name type="scientific">Durio zibethinus</name>
    <name type="common">Durian</name>
    <dbReference type="NCBI Taxonomy" id="66656"/>
    <lineage>
        <taxon>Eukaryota</taxon>
        <taxon>Viridiplantae</taxon>
        <taxon>Streptophyta</taxon>
        <taxon>Embryophyta</taxon>
        <taxon>Tracheophyta</taxon>
        <taxon>Spermatophyta</taxon>
        <taxon>Magnoliopsida</taxon>
        <taxon>eudicotyledons</taxon>
        <taxon>Gunneridae</taxon>
        <taxon>Pentapetalae</taxon>
        <taxon>rosids</taxon>
        <taxon>malvids</taxon>
        <taxon>Malvales</taxon>
        <taxon>Malvaceae</taxon>
        <taxon>Helicteroideae</taxon>
        <taxon>Durio</taxon>
    </lineage>
</organism>
<dbReference type="Gene3D" id="1.10.8.430">
    <property type="entry name" value="Helical domain of apoptotic protease-activating factors"/>
    <property type="match status" value="1"/>
</dbReference>
<evidence type="ECO:0000313" key="6">
    <source>
        <dbReference type="Proteomes" id="UP000515121"/>
    </source>
</evidence>
<dbReference type="Pfam" id="PF23598">
    <property type="entry name" value="LRR_14"/>
    <property type="match status" value="1"/>
</dbReference>
<dbReference type="SUPFAM" id="SSF52058">
    <property type="entry name" value="L domain-like"/>
    <property type="match status" value="1"/>
</dbReference>
<evidence type="ECO:0000313" key="7">
    <source>
        <dbReference type="RefSeq" id="XP_022722181.1"/>
    </source>
</evidence>
<dbReference type="SUPFAM" id="SSF52540">
    <property type="entry name" value="P-loop containing nucleoside triphosphate hydrolases"/>
    <property type="match status" value="1"/>
</dbReference>
<dbReference type="InterPro" id="IPR003591">
    <property type="entry name" value="Leu-rich_rpt_typical-subtyp"/>
</dbReference>
<dbReference type="AlphaFoldDB" id="A0A6P5X2X9"/>
<dbReference type="GO" id="GO:0051707">
    <property type="term" value="P:response to other organism"/>
    <property type="evidence" value="ECO:0007669"/>
    <property type="project" value="UniProtKB-ARBA"/>
</dbReference>
<dbReference type="PANTHER" id="PTHR11017:SF271">
    <property type="entry name" value="DISEASE RESISTANCE PROTEIN (TIR-NBS-LRR CLASS) FAMILY"/>
    <property type="match status" value="1"/>
</dbReference>
<dbReference type="PANTHER" id="PTHR11017">
    <property type="entry name" value="LEUCINE-RICH REPEAT-CONTAINING PROTEIN"/>
    <property type="match status" value="1"/>
</dbReference>
<dbReference type="PRINTS" id="PR00364">
    <property type="entry name" value="DISEASERSIST"/>
</dbReference>
<dbReference type="RefSeq" id="XP_022722181.1">
    <property type="nucleotide sequence ID" value="XM_022866446.1"/>
</dbReference>
<evidence type="ECO:0000256" key="3">
    <source>
        <dbReference type="ARBA" id="ARBA00022821"/>
    </source>
</evidence>
<dbReference type="OrthoDB" id="1357022at2759"/>
<dbReference type="SMART" id="SM00255">
    <property type="entry name" value="TIR"/>
    <property type="match status" value="1"/>
</dbReference>
<dbReference type="GO" id="GO:0007165">
    <property type="term" value="P:signal transduction"/>
    <property type="evidence" value="ECO:0007669"/>
    <property type="project" value="InterPro"/>
</dbReference>
<dbReference type="InterPro" id="IPR044974">
    <property type="entry name" value="Disease_R_plants"/>
</dbReference>
<dbReference type="Pfam" id="PF00931">
    <property type="entry name" value="NB-ARC"/>
    <property type="match status" value="1"/>
</dbReference>
<feature type="domain" description="TIR" evidence="5">
    <location>
        <begin position="16"/>
        <end position="185"/>
    </location>
</feature>
<dbReference type="GO" id="GO:0043531">
    <property type="term" value="F:ADP binding"/>
    <property type="evidence" value="ECO:0007669"/>
    <property type="project" value="InterPro"/>
</dbReference>
<evidence type="ECO:0000256" key="2">
    <source>
        <dbReference type="ARBA" id="ARBA00022737"/>
    </source>
</evidence>
<dbReference type="Proteomes" id="UP000515121">
    <property type="component" value="Unplaced"/>
</dbReference>
<accession>A0A6P5X2X9</accession>